<evidence type="ECO:0000256" key="1">
    <source>
        <dbReference type="ARBA" id="ARBA00004496"/>
    </source>
</evidence>
<dbReference type="InterPro" id="IPR002109">
    <property type="entry name" value="Glutaredoxin"/>
</dbReference>
<dbReference type="CDD" id="cd03419">
    <property type="entry name" value="GRX_GRXh_1_2_like"/>
    <property type="match status" value="1"/>
</dbReference>
<proteinExistence type="inferred from homology"/>
<dbReference type="InterPro" id="IPR036249">
    <property type="entry name" value="Thioredoxin-like_sf"/>
</dbReference>
<evidence type="ECO:0000256" key="2">
    <source>
        <dbReference type="ARBA" id="ARBA00007568"/>
    </source>
</evidence>
<sequence length="171" mass="19128">MATVSALGAEKPVVIFSKSGCCFCHTIKILIYGFGASLAVYELDELPNGGQLERELLSLGCRPSVPAVFIGGELVGGSNEVMSLHIRGKLFLFLFIFLFRLRNSGSCKSRVCSCEVESKEKSVVAVATKQRWHDDRQWWQNQDQDHEREKRAHDDSAGYGFRRRKKIGCGL</sequence>
<evidence type="ECO:0000313" key="6">
    <source>
        <dbReference type="EMBL" id="KAF5937285.1"/>
    </source>
</evidence>
<evidence type="ECO:0000259" key="5">
    <source>
        <dbReference type="Pfam" id="PF00462"/>
    </source>
</evidence>
<dbReference type="PRINTS" id="PR00160">
    <property type="entry name" value="GLUTAREDOXIN"/>
</dbReference>
<name>A0A7J7GAH5_CAMSI</name>
<reference evidence="6 7" key="2">
    <citation type="submission" date="2020-07" db="EMBL/GenBank/DDBJ databases">
        <title>Genome assembly of wild tea tree DASZ reveals pedigree and selection history of tea varieties.</title>
        <authorList>
            <person name="Zhang W."/>
        </authorList>
    </citation>
    <scope>NUCLEOTIDE SEQUENCE [LARGE SCALE GENOMIC DNA]</scope>
    <source>
        <strain evidence="7">cv. G240</strain>
        <tissue evidence="6">Leaf</tissue>
    </source>
</reference>
<dbReference type="GO" id="GO:0005737">
    <property type="term" value="C:cytoplasm"/>
    <property type="evidence" value="ECO:0007669"/>
    <property type="project" value="UniProtKB-SubCell"/>
</dbReference>
<dbReference type="InterPro" id="IPR014025">
    <property type="entry name" value="Glutaredoxin_subgr"/>
</dbReference>
<dbReference type="Proteomes" id="UP000593564">
    <property type="component" value="Unassembled WGS sequence"/>
</dbReference>
<dbReference type="InterPro" id="IPR011905">
    <property type="entry name" value="GlrX-like_pln_2"/>
</dbReference>
<dbReference type="SUPFAM" id="SSF52833">
    <property type="entry name" value="Thioredoxin-like"/>
    <property type="match status" value="1"/>
</dbReference>
<comment type="similarity">
    <text evidence="2">Belongs to the glutaredoxin family. CC-type subfamily.</text>
</comment>
<dbReference type="PROSITE" id="PS51354">
    <property type="entry name" value="GLUTAREDOXIN_2"/>
    <property type="match status" value="1"/>
</dbReference>
<evidence type="ECO:0000313" key="7">
    <source>
        <dbReference type="Proteomes" id="UP000593564"/>
    </source>
</evidence>
<dbReference type="PANTHER" id="PTHR10168">
    <property type="entry name" value="GLUTAREDOXIN"/>
    <property type="match status" value="1"/>
</dbReference>
<reference evidence="7" key="1">
    <citation type="journal article" date="2020" name="Nat. Commun.">
        <title>Genome assembly of wild tea tree DASZ reveals pedigree and selection history of tea varieties.</title>
        <authorList>
            <person name="Zhang W."/>
            <person name="Zhang Y."/>
            <person name="Qiu H."/>
            <person name="Guo Y."/>
            <person name="Wan H."/>
            <person name="Zhang X."/>
            <person name="Scossa F."/>
            <person name="Alseekh S."/>
            <person name="Zhang Q."/>
            <person name="Wang P."/>
            <person name="Xu L."/>
            <person name="Schmidt M.H."/>
            <person name="Jia X."/>
            <person name="Li D."/>
            <person name="Zhu A."/>
            <person name="Guo F."/>
            <person name="Chen W."/>
            <person name="Ni D."/>
            <person name="Usadel B."/>
            <person name="Fernie A.R."/>
            <person name="Wen W."/>
        </authorList>
    </citation>
    <scope>NUCLEOTIDE SEQUENCE [LARGE SCALE GENOMIC DNA]</scope>
    <source>
        <strain evidence="7">cv. G240</strain>
    </source>
</reference>
<evidence type="ECO:0000256" key="4">
    <source>
        <dbReference type="ARBA" id="ARBA00023284"/>
    </source>
</evidence>
<protein>
    <recommendedName>
        <fullName evidence="5">Glutaredoxin domain-containing protein</fullName>
    </recommendedName>
</protein>
<dbReference type="Gene3D" id="3.40.30.10">
    <property type="entry name" value="Glutaredoxin"/>
    <property type="match status" value="1"/>
</dbReference>
<organism evidence="6 7">
    <name type="scientific">Camellia sinensis</name>
    <name type="common">Tea plant</name>
    <name type="synonym">Thea sinensis</name>
    <dbReference type="NCBI Taxonomy" id="4442"/>
    <lineage>
        <taxon>Eukaryota</taxon>
        <taxon>Viridiplantae</taxon>
        <taxon>Streptophyta</taxon>
        <taxon>Embryophyta</taxon>
        <taxon>Tracheophyta</taxon>
        <taxon>Spermatophyta</taxon>
        <taxon>Magnoliopsida</taxon>
        <taxon>eudicotyledons</taxon>
        <taxon>Gunneridae</taxon>
        <taxon>Pentapetalae</taxon>
        <taxon>asterids</taxon>
        <taxon>Ericales</taxon>
        <taxon>Theaceae</taxon>
        <taxon>Camellia</taxon>
    </lineage>
</organism>
<dbReference type="EMBL" id="JACBKZ010000012">
    <property type="protein sequence ID" value="KAF5937285.1"/>
    <property type="molecule type" value="Genomic_DNA"/>
</dbReference>
<keyword evidence="3" id="KW-0963">Cytoplasm</keyword>
<dbReference type="Pfam" id="PF00462">
    <property type="entry name" value="Glutaredoxin"/>
    <property type="match status" value="1"/>
</dbReference>
<gene>
    <name evidence="6" type="ORF">HYC85_024791</name>
</gene>
<keyword evidence="7" id="KW-1185">Reference proteome</keyword>
<keyword evidence="4" id="KW-0676">Redox-active center</keyword>
<evidence type="ECO:0000256" key="3">
    <source>
        <dbReference type="ARBA" id="ARBA00022490"/>
    </source>
</evidence>
<comment type="subcellular location">
    <subcellularLocation>
        <location evidence="1">Cytoplasm</location>
    </subcellularLocation>
</comment>
<feature type="domain" description="Glutaredoxin" evidence="5">
    <location>
        <begin position="13"/>
        <end position="75"/>
    </location>
</feature>
<dbReference type="AlphaFoldDB" id="A0A7J7GAH5"/>
<accession>A0A7J7GAH5</accession>
<comment type="caution">
    <text evidence="6">The sequence shown here is derived from an EMBL/GenBank/DDBJ whole genome shotgun (WGS) entry which is preliminary data.</text>
</comment>
<dbReference type="NCBIfam" id="TIGR02189">
    <property type="entry name" value="GlrX-like_plant"/>
    <property type="match status" value="1"/>
</dbReference>